<evidence type="ECO:0000313" key="1">
    <source>
        <dbReference type="EMBL" id="CAI9085877.1"/>
    </source>
</evidence>
<dbReference type="Proteomes" id="UP001161497">
    <property type="component" value="Chromosome"/>
</dbReference>
<organism evidence="1 2">
    <name type="scientific">Candidatus Methylacidiphilum fumarolicum</name>
    <dbReference type="NCBI Taxonomy" id="591154"/>
    <lineage>
        <taxon>Bacteria</taxon>
        <taxon>Pseudomonadati</taxon>
        <taxon>Verrucomicrobiota</taxon>
        <taxon>Methylacidiphilae</taxon>
        <taxon>Methylacidiphilales</taxon>
        <taxon>Methylacidiphilaceae</taxon>
        <taxon>Methylacidiphilum (ex Ratnadevi et al. 2023)</taxon>
    </lineage>
</organism>
<sequence length="41" mass="4971">MLKKEWLKIDLKQIGWRRHDTTSSLRIDVSVSPYLRSQRKT</sequence>
<accession>A0ABM9IDV8</accession>
<keyword evidence="2" id="KW-1185">Reference proteome</keyword>
<reference evidence="1" key="1">
    <citation type="submission" date="2023-03" db="EMBL/GenBank/DDBJ databases">
        <authorList>
            <person name="Cremers G."/>
            <person name="Picone N."/>
        </authorList>
    </citation>
    <scope>NUCLEOTIDE SEQUENCE</scope>
    <source>
        <strain evidence="1">Sample_alias</strain>
    </source>
</reference>
<evidence type="ECO:0000313" key="2">
    <source>
        <dbReference type="Proteomes" id="UP001161497"/>
    </source>
</evidence>
<proteinExistence type="predicted"/>
<dbReference type="EMBL" id="OX458932">
    <property type="protein sequence ID" value="CAI9085877.1"/>
    <property type="molecule type" value="Genomic_DNA"/>
</dbReference>
<name>A0ABM9IDV8_9BACT</name>
<gene>
    <name evidence="1" type="ORF">MFUM_1536</name>
</gene>
<protein>
    <submittedName>
        <fullName evidence="1">Uncharacterized protein</fullName>
    </submittedName>
</protein>